<keyword evidence="3" id="KW-1185">Reference proteome</keyword>
<dbReference type="Proteomes" id="UP000298493">
    <property type="component" value="Unassembled WGS sequence"/>
</dbReference>
<feature type="region of interest" description="Disordered" evidence="1">
    <location>
        <begin position="19"/>
        <end position="86"/>
    </location>
</feature>
<evidence type="ECO:0000313" key="3">
    <source>
        <dbReference type="Proteomes" id="UP000298493"/>
    </source>
</evidence>
<feature type="compositionally biased region" description="Low complexity" evidence="1">
    <location>
        <begin position="46"/>
        <end position="75"/>
    </location>
</feature>
<dbReference type="AlphaFoldDB" id="A0A4Z1P0T9"/>
<accession>A0A4Z1P0T9</accession>
<sequence>MTTPKISISISTIFTYIKDAKTTPTHKPSPPPTTLPQDPLPPPTTLPQNPLPISTPISRPTSSSKPTSTPPLKFSQNTISPTGAIGSTVSINLLFPRERLLKRPVYSILGEMDAKGEREAK</sequence>
<comment type="caution">
    <text evidence="2">The sequence shown here is derived from an EMBL/GenBank/DDBJ whole genome shotgun (WGS) entry which is preliminary data.</text>
</comment>
<protein>
    <submittedName>
        <fullName evidence="2">Uncharacterized protein</fullName>
    </submittedName>
</protein>
<reference evidence="2 3" key="1">
    <citation type="submission" date="2019-04" db="EMBL/GenBank/DDBJ databases">
        <title>High contiguity whole genome sequence and gene annotation resource for two Venturia nashicola isolates.</title>
        <authorList>
            <person name="Prokchorchik M."/>
            <person name="Won K."/>
            <person name="Lee Y."/>
            <person name="Choi E.D."/>
            <person name="Segonzac C."/>
            <person name="Sohn K.H."/>
        </authorList>
    </citation>
    <scope>NUCLEOTIDE SEQUENCE [LARGE SCALE GENOMIC DNA]</scope>
    <source>
        <strain evidence="2 3">PRI2</strain>
    </source>
</reference>
<name>A0A4Z1P0T9_9PEZI</name>
<gene>
    <name evidence="2" type="ORF">E6O75_ATG10851</name>
</gene>
<organism evidence="2 3">
    <name type="scientific">Venturia nashicola</name>
    <dbReference type="NCBI Taxonomy" id="86259"/>
    <lineage>
        <taxon>Eukaryota</taxon>
        <taxon>Fungi</taxon>
        <taxon>Dikarya</taxon>
        <taxon>Ascomycota</taxon>
        <taxon>Pezizomycotina</taxon>
        <taxon>Dothideomycetes</taxon>
        <taxon>Pleosporomycetidae</taxon>
        <taxon>Venturiales</taxon>
        <taxon>Venturiaceae</taxon>
        <taxon>Venturia</taxon>
    </lineage>
</organism>
<evidence type="ECO:0000256" key="1">
    <source>
        <dbReference type="SAM" id="MobiDB-lite"/>
    </source>
</evidence>
<feature type="compositionally biased region" description="Polar residues" evidence="1">
    <location>
        <begin position="76"/>
        <end position="86"/>
    </location>
</feature>
<dbReference type="EMBL" id="SNSC02000008">
    <property type="protein sequence ID" value="TID22057.1"/>
    <property type="molecule type" value="Genomic_DNA"/>
</dbReference>
<proteinExistence type="predicted"/>
<evidence type="ECO:0000313" key="2">
    <source>
        <dbReference type="EMBL" id="TID22057.1"/>
    </source>
</evidence>
<feature type="compositionally biased region" description="Pro residues" evidence="1">
    <location>
        <begin position="27"/>
        <end position="45"/>
    </location>
</feature>